<gene>
    <name evidence="1" type="ORF">P4B07_30530</name>
</gene>
<evidence type="ECO:0000313" key="2">
    <source>
        <dbReference type="Proteomes" id="UP001214094"/>
    </source>
</evidence>
<keyword evidence="2" id="KW-1185">Reference proteome</keyword>
<dbReference type="Proteomes" id="UP001214094">
    <property type="component" value="Plasmid unnamedB"/>
</dbReference>
<name>A0ABY8HVF9_ENSAD</name>
<evidence type="ECO:0000313" key="1">
    <source>
        <dbReference type="EMBL" id="WFP95369.1"/>
    </source>
</evidence>
<protein>
    <submittedName>
        <fullName evidence="1">Uncharacterized protein</fullName>
    </submittedName>
</protein>
<organism evidence="1 2">
    <name type="scientific">Ensifer adhaerens</name>
    <name type="common">Sinorhizobium morelense</name>
    <dbReference type="NCBI Taxonomy" id="106592"/>
    <lineage>
        <taxon>Bacteria</taxon>
        <taxon>Pseudomonadati</taxon>
        <taxon>Pseudomonadota</taxon>
        <taxon>Alphaproteobacteria</taxon>
        <taxon>Hyphomicrobiales</taxon>
        <taxon>Rhizobiaceae</taxon>
        <taxon>Sinorhizobium/Ensifer group</taxon>
        <taxon>Ensifer</taxon>
    </lineage>
</organism>
<dbReference type="GeneID" id="74309053"/>
<proteinExistence type="predicted"/>
<geneLocation type="plasmid" evidence="1 2">
    <name>unnamedB</name>
</geneLocation>
<accession>A0ABY8HVF9</accession>
<dbReference type="RefSeq" id="WP_255382115.1">
    <property type="nucleotide sequence ID" value="NZ_CAXURO020000003.1"/>
</dbReference>
<reference evidence="1 2" key="1">
    <citation type="submission" date="2023-03" db="EMBL/GenBank/DDBJ databases">
        <title>Comparative genome and transcriptome analysis combination mining strategies for increasing vitamin B12 production of Ensifer adhaerens strain.</title>
        <authorList>
            <person name="Yongheng L."/>
        </authorList>
    </citation>
    <scope>NUCLEOTIDE SEQUENCE [LARGE SCALE GENOMIC DNA]</scope>
    <source>
        <strain evidence="1 2">Casida A-T305</strain>
        <plasmid evidence="1 2">unnamedB</plasmid>
    </source>
</reference>
<sequence>MLDEIGALIEKGDPDVTPRVVEKTSSTLPDRWRVRKRLDSAW</sequence>
<dbReference type="EMBL" id="CP121310">
    <property type="protein sequence ID" value="WFP95369.1"/>
    <property type="molecule type" value="Genomic_DNA"/>
</dbReference>
<keyword evidence="1" id="KW-0614">Plasmid</keyword>